<dbReference type="GO" id="GO:0008234">
    <property type="term" value="F:cysteine-type peptidase activity"/>
    <property type="evidence" value="ECO:0007669"/>
    <property type="project" value="InterPro"/>
</dbReference>
<reference evidence="2 3" key="2">
    <citation type="journal article" date="2019" name="G3 (Bethesda)">
        <title>Hybrid Assembly of the Genome of the Entomopathogenic Nematode Steinernema carpocapsae Identifies the X-Chromosome.</title>
        <authorList>
            <person name="Serra L."/>
            <person name="Macchietto M."/>
            <person name="Macias-Munoz A."/>
            <person name="McGill C.J."/>
            <person name="Rodriguez I.M."/>
            <person name="Rodriguez B."/>
            <person name="Murad R."/>
            <person name="Mortazavi A."/>
        </authorList>
    </citation>
    <scope>NUCLEOTIDE SEQUENCE [LARGE SCALE GENOMIC DNA]</scope>
    <source>
        <strain evidence="2 3">ALL</strain>
    </source>
</reference>
<name>A0A4U5MDB6_STECR</name>
<evidence type="ECO:0000313" key="2">
    <source>
        <dbReference type="EMBL" id="TKR67111.1"/>
    </source>
</evidence>
<dbReference type="Proteomes" id="UP000298663">
    <property type="component" value="Unassembled WGS sequence"/>
</dbReference>
<protein>
    <recommendedName>
        <fullName evidence="1">Peptidase C1A papain C-terminal domain-containing protein</fullName>
    </recommendedName>
</protein>
<keyword evidence="3" id="KW-1185">Reference proteome</keyword>
<dbReference type="InterPro" id="IPR038765">
    <property type="entry name" value="Papain-like_cys_pep_sf"/>
</dbReference>
<dbReference type="SUPFAM" id="SSF54001">
    <property type="entry name" value="Cysteine proteinases"/>
    <property type="match status" value="1"/>
</dbReference>
<sequence>MILSMLLIGYGIDPQKGDYWIIKNGMRKDWGKDERYMRIARSRENHSRSKQVFWGLEAKDTNCQLIKLWLSIDGQGFPLHQMPRAIRS</sequence>
<evidence type="ECO:0000313" key="3">
    <source>
        <dbReference type="Proteomes" id="UP000298663"/>
    </source>
</evidence>
<proteinExistence type="predicted"/>
<organism evidence="2 3">
    <name type="scientific">Steinernema carpocapsae</name>
    <name type="common">Entomopathogenic nematode</name>
    <dbReference type="NCBI Taxonomy" id="34508"/>
    <lineage>
        <taxon>Eukaryota</taxon>
        <taxon>Metazoa</taxon>
        <taxon>Ecdysozoa</taxon>
        <taxon>Nematoda</taxon>
        <taxon>Chromadorea</taxon>
        <taxon>Rhabditida</taxon>
        <taxon>Tylenchina</taxon>
        <taxon>Panagrolaimomorpha</taxon>
        <taxon>Strongyloidoidea</taxon>
        <taxon>Steinernematidae</taxon>
        <taxon>Steinernema</taxon>
    </lineage>
</organism>
<dbReference type="AlphaFoldDB" id="A0A4U5MDB6"/>
<dbReference type="Gene3D" id="2.40.50.170">
    <property type="entry name" value="Cysteine proteinases. Chain C"/>
    <property type="match status" value="1"/>
</dbReference>
<dbReference type="Pfam" id="PF00112">
    <property type="entry name" value="Peptidase_C1"/>
    <property type="match status" value="1"/>
</dbReference>
<dbReference type="GO" id="GO:0006508">
    <property type="term" value="P:proteolysis"/>
    <property type="evidence" value="ECO:0007669"/>
    <property type="project" value="InterPro"/>
</dbReference>
<comment type="caution">
    <text evidence="2">The sequence shown here is derived from an EMBL/GenBank/DDBJ whole genome shotgun (WGS) entry which is preliminary data.</text>
</comment>
<dbReference type="InterPro" id="IPR000668">
    <property type="entry name" value="Peptidase_C1A_C"/>
</dbReference>
<dbReference type="EMBL" id="AZBU02000008">
    <property type="protein sequence ID" value="TKR67111.1"/>
    <property type="molecule type" value="Genomic_DNA"/>
</dbReference>
<dbReference type="OrthoDB" id="10253408at2759"/>
<evidence type="ECO:0000259" key="1">
    <source>
        <dbReference type="Pfam" id="PF00112"/>
    </source>
</evidence>
<reference evidence="2 3" key="1">
    <citation type="journal article" date="2015" name="Genome Biol.">
        <title>Comparative genomics of Steinernema reveals deeply conserved gene regulatory networks.</title>
        <authorList>
            <person name="Dillman A.R."/>
            <person name="Macchietto M."/>
            <person name="Porter C.F."/>
            <person name="Rogers A."/>
            <person name="Williams B."/>
            <person name="Antoshechkin I."/>
            <person name="Lee M.M."/>
            <person name="Goodwin Z."/>
            <person name="Lu X."/>
            <person name="Lewis E.E."/>
            <person name="Goodrich-Blair H."/>
            <person name="Stock S.P."/>
            <person name="Adams B.J."/>
            <person name="Sternberg P.W."/>
            <person name="Mortazavi A."/>
        </authorList>
    </citation>
    <scope>NUCLEOTIDE SEQUENCE [LARGE SCALE GENOMIC DNA]</scope>
    <source>
        <strain evidence="2 3">ALL</strain>
    </source>
</reference>
<dbReference type="STRING" id="34508.A0A4U5MDB6"/>
<gene>
    <name evidence="2" type="ORF">L596_023313</name>
</gene>
<feature type="domain" description="Peptidase C1A papain C-terminal" evidence="1">
    <location>
        <begin position="5"/>
        <end position="48"/>
    </location>
</feature>
<accession>A0A4U5MDB6</accession>